<dbReference type="SMART" id="SM00248">
    <property type="entry name" value="ANK"/>
    <property type="match status" value="12"/>
</dbReference>
<comment type="caution">
    <text evidence="6">The sequence shown here is derived from an EMBL/GenBank/DDBJ whole genome shotgun (WGS) entry which is preliminary data.</text>
</comment>
<dbReference type="InterPro" id="IPR036770">
    <property type="entry name" value="Ankyrin_rpt-contain_sf"/>
</dbReference>
<gene>
    <name evidence="6" type="ORF">M0813_18494</name>
</gene>
<evidence type="ECO:0000256" key="1">
    <source>
        <dbReference type="ARBA" id="ARBA00022737"/>
    </source>
</evidence>
<proteinExistence type="predicted"/>
<feature type="repeat" description="ANK" evidence="3">
    <location>
        <begin position="899"/>
        <end position="933"/>
    </location>
</feature>
<dbReference type="SMART" id="SM00225">
    <property type="entry name" value="BTB"/>
    <property type="match status" value="1"/>
</dbReference>
<sequence>MQKATVLKLVVSQLKSGGVEELKKIVSEENINEMFYFKPYEGLLTPLHIACYYKRPLPIIRFLVSLGSDLTQTEETLGNTCLHLYLMGTTPRQKNQKNPKNIKNEKSQNKQSIDFEMINYLVQSGSDINHVNYENVSPFHLILSTKESLTLEDLEQCFKLKADFSSESSMWDGCLHLLSRKQLVTIEMIKYCVKKGSLVDCTNYFKQTPFCLLCQNQAIGEQIIFDVSQFKDIDFKNVDHMGKNLFHYLFNRNPLPSLALIKMFLTKGCDPLQHDTEYITPCDELKKYNIKDNSQEKEIIKIYFEIFKHSNKLRIKENKKSLNEILDIETLKWLDLFFGSEHLNLNLLKTITQDFHLNLNQGSLDHSDTPLHLLCLSNKINMDCLKYLLDTYPEMRKRQNFQNQTPLHFALRNQNFDLDCVKMLLSLSNRIDCNQQDKYGFTPLNEFTKRKSPDEEIFRYLVNNGNAKIKRNIIQDLIPKMALNKDLVQFISQNYNALEQKKNEKQSQSLSLSDNDFFIKTIFQNKTINLEIIKYLYSTFEHDPLKQSNGTLRECSIFYLFSNERITMDWIMYLFENFPINVFTLTSIRYYSHTLFETLIGNSQITNEAIQYVLDHSKNYKPSQELNKPQINMFFHSACKRKNPSVDLLLTLSQFYQYQKNRNYSTQYYTYHNKHAFEYLTDNRNLNFEILKSFLEDILPKLKYAKDFQIDALSTLKEKIFLNSLTNLAQNPNCTQQMLIFFVNHFSKIDDYQQIIDFSLPLCSCHYPNINFDIIKHFIENLNLKINKIDSSRNDALYYFMEKPTIDFQILNYFVDNGLDIIKPLSVYQNTIMHLFCKHRDLNLNFLQKIIRLCPAIVNKPNFLYETPLHLIFSNPSINFNCLKLLIDNDAKVHLKTKKKLTPLYYACKNPNVTPQILQLLISLGAPINNNQIKTPLHQLISTIINNHKNNRIPVNLLECLNLMLNSGADITLKDNNGKTPGDITNIPILKSSMNIYTNTEKDFYKIYKKKQCCDCKIKTIEAHKLILKMRTKMDDFNEIKNILEKHSLDLIKLFIKWVYGKQLSSEKLEKIVDIAKCFNFNIDYLLKTRLLDDLKQLWKQQKTKDYKLVVNKKDIPVHKIILLARSKLFKFFFMSIEEQKNQIEDYTGKSYESLYLLIKFLYTCRINMKKFNNQIYKEFFDVIDYYQLRKDSKLNFYLRLFELKNNWNL</sequence>
<dbReference type="Gene3D" id="3.30.710.10">
    <property type="entry name" value="Potassium Channel Kv1.1, Chain A"/>
    <property type="match status" value="1"/>
</dbReference>
<organism evidence="6 7">
    <name type="scientific">Anaeramoeba flamelloides</name>
    <dbReference type="NCBI Taxonomy" id="1746091"/>
    <lineage>
        <taxon>Eukaryota</taxon>
        <taxon>Metamonada</taxon>
        <taxon>Anaeramoebidae</taxon>
        <taxon>Anaeramoeba</taxon>
    </lineage>
</organism>
<keyword evidence="1" id="KW-0677">Repeat</keyword>
<dbReference type="SUPFAM" id="SSF54695">
    <property type="entry name" value="POZ domain"/>
    <property type="match status" value="1"/>
</dbReference>
<dbReference type="SUPFAM" id="SSF48403">
    <property type="entry name" value="Ankyrin repeat"/>
    <property type="match status" value="2"/>
</dbReference>
<dbReference type="InterPro" id="IPR000210">
    <property type="entry name" value="BTB/POZ_dom"/>
</dbReference>
<keyword evidence="2 3" id="KW-0040">ANK repeat</keyword>
<evidence type="ECO:0000259" key="5">
    <source>
        <dbReference type="PROSITE" id="PS50097"/>
    </source>
</evidence>
<dbReference type="PANTHER" id="PTHR24198">
    <property type="entry name" value="ANKYRIN REPEAT AND PROTEIN KINASE DOMAIN-CONTAINING PROTEIN"/>
    <property type="match status" value="1"/>
</dbReference>
<feature type="domain" description="BTB" evidence="5">
    <location>
        <begin position="1105"/>
        <end position="1171"/>
    </location>
</feature>
<dbReference type="PROSITE" id="PS50088">
    <property type="entry name" value="ANK_REPEAT"/>
    <property type="match status" value="3"/>
</dbReference>
<feature type="repeat" description="ANK" evidence="3">
    <location>
        <begin position="402"/>
        <end position="436"/>
    </location>
</feature>
<dbReference type="EMBL" id="JAOAOG010000122">
    <property type="protein sequence ID" value="KAJ6247859.1"/>
    <property type="molecule type" value="Genomic_DNA"/>
</dbReference>
<evidence type="ECO:0000256" key="2">
    <source>
        <dbReference type="ARBA" id="ARBA00023043"/>
    </source>
</evidence>
<keyword evidence="4" id="KW-0175">Coiled coil</keyword>
<evidence type="ECO:0000256" key="4">
    <source>
        <dbReference type="SAM" id="Coils"/>
    </source>
</evidence>
<protein>
    <submittedName>
        <fullName evidence="6">Ankyrin repeat</fullName>
    </submittedName>
</protein>
<dbReference type="Proteomes" id="UP001150062">
    <property type="component" value="Unassembled WGS sequence"/>
</dbReference>
<evidence type="ECO:0000256" key="3">
    <source>
        <dbReference type="PROSITE-ProRule" id="PRU00023"/>
    </source>
</evidence>
<accession>A0ABQ8YTY8</accession>
<keyword evidence="7" id="KW-1185">Reference proteome</keyword>
<evidence type="ECO:0000313" key="7">
    <source>
        <dbReference type="Proteomes" id="UP001150062"/>
    </source>
</evidence>
<reference evidence="6" key="1">
    <citation type="submission" date="2022-08" db="EMBL/GenBank/DDBJ databases">
        <title>Novel sulfate-reducing endosymbionts in the free-living metamonad Anaeramoeba.</title>
        <authorList>
            <person name="Jerlstrom-Hultqvist J."/>
            <person name="Cepicka I."/>
            <person name="Gallot-Lavallee L."/>
            <person name="Salas-Leiva D."/>
            <person name="Curtis B.A."/>
            <person name="Zahonova K."/>
            <person name="Pipaliya S."/>
            <person name="Dacks J."/>
            <person name="Roger A.J."/>
        </authorList>
    </citation>
    <scope>NUCLEOTIDE SEQUENCE</scope>
    <source>
        <strain evidence="6">Schooner1</strain>
    </source>
</reference>
<dbReference type="Gene3D" id="1.25.40.20">
    <property type="entry name" value="Ankyrin repeat-containing domain"/>
    <property type="match status" value="4"/>
</dbReference>
<name>A0ABQ8YTY8_9EUKA</name>
<dbReference type="PANTHER" id="PTHR24198:SF165">
    <property type="entry name" value="ANKYRIN REPEAT-CONTAINING PROTEIN-RELATED"/>
    <property type="match status" value="1"/>
</dbReference>
<evidence type="ECO:0000313" key="6">
    <source>
        <dbReference type="EMBL" id="KAJ6247859.1"/>
    </source>
</evidence>
<dbReference type="PROSITE" id="PS50297">
    <property type="entry name" value="ANK_REP_REGION"/>
    <property type="match status" value="1"/>
</dbReference>
<dbReference type="InterPro" id="IPR011333">
    <property type="entry name" value="SKP1/BTB/POZ_sf"/>
</dbReference>
<feature type="coiled-coil region" evidence="4">
    <location>
        <begin position="488"/>
        <end position="515"/>
    </location>
</feature>
<dbReference type="Pfam" id="PF12796">
    <property type="entry name" value="Ank_2"/>
    <property type="match status" value="2"/>
</dbReference>
<feature type="repeat" description="ANK" evidence="3">
    <location>
        <begin position="42"/>
        <end position="75"/>
    </location>
</feature>
<dbReference type="Pfam" id="PF00651">
    <property type="entry name" value="BTB"/>
    <property type="match status" value="1"/>
</dbReference>
<dbReference type="InterPro" id="IPR002110">
    <property type="entry name" value="Ankyrin_rpt"/>
</dbReference>
<dbReference type="PROSITE" id="PS50097">
    <property type="entry name" value="BTB"/>
    <property type="match status" value="1"/>
</dbReference>
<dbReference type="Pfam" id="PF00023">
    <property type="entry name" value="Ank"/>
    <property type="match status" value="1"/>
</dbReference>